<proteinExistence type="predicted"/>
<sequence>MPNQSKKLVTVIYYDVNTLKLNQHVGEFPALEHGRVIIPQSFKVNKNIVAVCDGENIPLEIEYTQKNNRQKKMQPQDKKTVSVFYYNNRSLELKHQVLHYPYTNNGKVLIPNEFKKFRNILTVYDGNLKVLNKIGERILPLEKIA</sequence>
<dbReference type="RefSeq" id="WP_348398093.1">
    <property type="nucleotide sequence ID" value="NZ_CP136600.1"/>
</dbReference>
<protein>
    <submittedName>
        <fullName evidence="1">DUF2375 family protein</fullName>
    </submittedName>
</protein>
<name>A0ABZ0GUA6_9GAMM</name>
<evidence type="ECO:0000313" key="1">
    <source>
        <dbReference type="EMBL" id="WOH39326.1"/>
    </source>
</evidence>
<reference evidence="1 2" key="1">
    <citation type="submission" date="2023-09" db="EMBL/GenBank/DDBJ databases">
        <authorList>
            <person name="Qi X."/>
        </authorList>
    </citation>
    <scope>NUCLEOTIDE SEQUENCE [LARGE SCALE GENOMIC DNA]</scope>
    <source>
        <strain evidence="1 2">S1-1</strain>
    </source>
</reference>
<organism evidence="1 2">
    <name type="scientific">Thalassotalea fonticola</name>
    <dbReference type="NCBI Taxonomy" id="3065649"/>
    <lineage>
        <taxon>Bacteria</taxon>
        <taxon>Pseudomonadati</taxon>
        <taxon>Pseudomonadota</taxon>
        <taxon>Gammaproteobacteria</taxon>
        <taxon>Alteromonadales</taxon>
        <taxon>Colwelliaceae</taxon>
        <taxon>Thalassotalea</taxon>
    </lineage>
</organism>
<evidence type="ECO:0000313" key="2">
    <source>
        <dbReference type="Proteomes" id="UP001301442"/>
    </source>
</evidence>
<keyword evidence="2" id="KW-1185">Reference proteome</keyword>
<dbReference type="Proteomes" id="UP001301442">
    <property type="component" value="Chromosome"/>
</dbReference>
<dbReference type="InterPro" id="IPR014271">
    <property type="entry name" value="CHP02922"/>
</dbReference>
<accession>A0ABZ0GUA6</accession>
<dbReference type="EMBL" id="CP136600">
    <property type="protein sequence ID" value="WOH39326.1"/>
    <property type="molecule type" value="Genomic_DNA"/>
</dbReference>
<gene>
    <name evidence="1" type="ORF">RI844_08890</name>
</gene>
<dbReference type="Pfam" id="PF09558">
    <property type="entry name" value="DUF2375"/>
    <property type="match status" value="2"/>
</dbReference>